<dbReference type="EMBL" id="UYJE01008414">
    <property type="protein sequence ID" value="VDI63747.1"/>
    <property type="molecule type" value="Genomic_DNA"/>
</dbReference>
<proteinExistence type="predicted"/>
<evidence type="ECO:0000256" key="1">
    <source>
        <dbReference type="SAM" id="MobiDB-lite"/>
    </source>
</evidence>
<comment type="caution">
    <text evidence="2">The sequence shown here is derived from an EMBL/GenBank/DDBJ whole genome shotgun (WGS) entry which is preliminary data.</text>
</comment>
<dbReference type="Proteomes" id="UP000596742">
    <property type="component" value="Unassembled WGS sequence"/>
</dbReference>
<gene>
    <name evidence="2" type="ORF">MGAL_10B057870</name>
</gene>
<accession>A0A8B6GH75</accession>
<sequence>MSEILFLIGMNNLEEPADLNLAEEASRRRITLFFKKMKKRNGPPLDSEDKPLLWSCQWQPVVTDPESQPEPDGEKGTQLSSLAD</sequence>
<evidence type="ECO:0000313" key="3">
    <source>
        <dbReference type="Proteomes" id="UP000596742"/>
    </source>
</evidence>
<evidence type="ECO:0000313" key="2">
    <source>
        <dbReference type="EMBL" id="VDI63747.1"/>
    </source>
</evidence>
<name>A0A8B6GH75_MYTGA</name>
<dbReference type="AlphaFoldDB" id="A0A8B6GH75"/>
<reference evidence="2" key="1">
    <citation type="submission" date="2018-11" db="EMBL/GenBank/DDBJ databases">
        <authorList>
            <person name="Alioto T."/>
            <person name="Alioto T."/>
        </authorList>
    </citation>
    <scope>NUCLEOTIDE SEQUENCE</scope>
</reference>
<protein>
    <submittedName>
        <fullName evidence="2">Uncharacterized protein</fullName>
    </submittedName>
</protein>
<organism evidence="2 3">
    <name type="scientific">Mytilus galloprovincialis</name>
    <name type="common">Mediterranean mussel</name>
    <dbReference type="NCBI Taxonomy" id="29158"/>
    <lineage>
        <taxon>Eukaryota</taxon>
        <taxon>Metazoa</taxon>
        <taxon>Spiralia</taxon>
        <taxon>Lophotrochozoa</taxon>
        <taxon>Mollusca</taxon>
        <taxon>Bivalvia</taxon>
        <taxon>Autobranchia</taxon>
        <taxon>Pteriomorphia</taxon>
        <taxon>Mytilida</taxon>
        <taxon>Mytiloidea</taxon>
        <taxon>Mytilidae</taxon>
        <taxon>Mytilinae</taxon>
        <taxon>Mytilus</taxon>
    </lineage>
</organism>
<keyword evidence="3" id="KW-1185">Reference proteome</keyword>
<feature type="region of interest" description="Disordered" evidence="1">
    <location>
        <begin position="60"/>
        <end position="84"/>
    </location>
</feature>